<dbReference type="Pfam" id="PF00188">
    <property type="entry name" value="CAP"/>
    <property type="match status" value="1"/>
</dbReference>
<proteinExistence type="evidence at transcript level"/>
<dbReference type="AlphaFoldDB" id="Q2TL34"/>
<dbReference type="InterPro" id="IPR014044">
    <property type="entry name" value="CAP_dom"/>
</dbReference>
<organism evidence="7">
    <name type="scientific">Phlebotomus ariasi</name>
    <dbReference type="NCBI Taxonomy" id="59272"/>
    <lineage>
        <taxon>Eukaryota</taxon>
        <taxon>Metazoa</taxon>
        <taxon>Ecdysozoa</taxon>
        <taxon>Arthropoda</taxon>
        <taxon>Hexapoda</taxon>
        <taxon>Insecta</taxon>
        <taxon>Pterygota</taxon>
        <taxon>Neoptera</taxon>
        <taxon>Endopterygota</taxon>
        <taxon>Diptera</taxon>
        <taxon>Nematocera</taxon>
        <taxon>Psychodoidea</taxon>
        <taxon>Psychodidae</taxon>
        <taxon>Phlebotomus</taxon>
        <taxon>Larroussius</taxon>
    </lineage>
</organism>
<dbReference type="InterPro" id="IPR035940">
    <property type="entry name" value="CAP_sf"/>
</dbReference>
<sequence length="277" mass="31896">MLQIKHFLFFVVLFVVAHSNDYCEPKLCKFNNQVKTHIGCKNDGKFVESTCPKPNDAQMIDMTEQRKNLFLKIHNRLRDRLARGSVSNFKSAAKMPMLKWDNELARLAEYNVRTCKFAHDQCRSTKACPYAGQNLGQMLSSPDFLDPNYVIKNITREWFLEYKWANQGHTDKYMTGSGKNGKAIGHFTAFIHEKSDKVGCAVAKLTNQQYNMKQYLVACNYCYTNMLKEGIYTTGKPCSQCQGKKCDSVYKNLCDASEKVDPIPDIFKQSRQQRSRK</sequence>
<feature type="domain" description="SCP" evidence="6">
    <location>
        <begin position="65"/>
        <end position="228"/>
    </location>
</feature>
<dbReference type="GO" id="GO:0005576">
    <property type="term" value="C:extracellular region"/>
    <property type="evidence" value="ECO:0007669"/>
    <property type="project" value="UniProtKB-SubCell"/>
</dbReference>
<dbReference type="SMART" id="SM00198">
    <property type="entry name" value="SCP"/>
    <property type="match status" value="1"/>
</dbReference>
<accession>Q2TL34</accession>
<keyword evidence="3" id="KW-0964">Secreted</keyword>
<feature type="chain" id="PRO_5004216433" evidence="5">
    <location>
        <begin position="20"/>
        <end position="277"/>
    </location>
</feature>
<evidence type="ECO:0000256" key="1">
    <source>
        <dbReference type="ARBA" id="ARBA00004613"/>
    </source>
</evidence>
<dbReference type="CDD" id="cd05380">
    <property type="entry name" value="CAP_euk"/>
    <property type="match status" value="1"/>
</dbReference>
<comment type="similarity">
    <text evidence="2">Belongs to the CRISP family.</text>
</comment>
<name>Q2TL34_9DIPT</name>
<dbReference type="InterPro" id="IPR001283">
    <property type="entry name" value="CRISP-related"/>
</dbReference>
<comment type="subcellular location">
    <subcellularLocation>
        <location evidence="1">Secreted</location>
    </subcellularLocation>
</comment>
<reference evidence="7" key="1">
    <citation type="submission" date="2004-12" db="EMBL/GenBank/DDBJ databases">
        <title>Identification of the most antigenic proteins from the saliva of the sand fly Phlebotomus ariasi, the vector of Leishmania infantum.</title>
        <authorList>
            <person name="Valenzuela J.G."/>
            <person name="Ribeiro J.M.C."/>
            <person name="Kamhawi S."/>
        </authorList>
    </citation>
    <scope>NUCLEOTIDE SEQUENCE</scope>
</reference>
<evidence type="ECO:0000259" key="6">
    <source>
        <dbReference type="SMART" id="SM00198"/>
    </source>
</evidence>
<dbReference type="SUPFAM" id="SSF55797">
    <property type="entry name" value="PR-1-like"/>
    <property type="match status" value="1"/>
</dbReference>
<dbReference type="PANTHER" id="PTHR10334">
    <property type="entry name" value="CYSTEINE-RICH SECRETORY PROTEIN-RELATED"/>
    <property type="match status" value="1"/>
</dbReference>
<keyword evidence="4 5" id="KW-0732">Signal</keyword>
<gene>
    <name evidence="7" type="primary">SP05</name>
</gene>
<dbReference type="Gene3D" id="3.40.33.10">
    <property type="entry name" value="CAP"/>
    <property type="match status" value="1"/>
</dbReference>
<dbReference type="PIRSF" id="PIRSF038921">
    <property type="entry name" value="P14a"/>
    <property type="match status" value="1"/>
</dbReference>
<feature type="signal peptide" evidence="5">
    <location>
        <begin position="1"/>
        <end position="19"/>
    </location>
</feature>
<dbReference type="EMBL" id="AY850691">
    <property type="protein sequence ID" value="AAX44092.1"/>
    <property type="molecule type" value="mRNA"/>
</dbReference>
<evidence type="ECO:0000256" key="3">
    <source>
        <dbReference type="ARBA" id="ARBA00022525"/>
    </source>
</evidence>
<evidence type="ECO:0000313" key="7">
    <source>
        <dbReference type="EMBL" id="AAX44092.1"/>
    </source>
</evidence>
<dbReference type="InterPro" id="IPR034763">
    <property type="entry name" value="P14a_insect"/>
</dbReference>
<evidence type="ECO:0000256" key="4">
    <source>
        <dbReference type="ARBA" id="ARBA00022729"/>
    </source>
</evidence>
<evidence type="ECO:0000256" key="5">
    <source>
        <dbReference type="SAM" id="SignalP"/>
    </source>
</evidence>
<evidence type="ECO:0000256" key="2">
    <source>
        <dbReference type="ARBA" id="ARBA00009923"/>
    </source>
</evidence>
<protein>
    <submittedName>
        <fullName evidence="7">Salivary protein</fullName>
    </submittedName>
</protein>